<evidence type="ECO:0000259" key="7">
    <source>
        <dbReference type="Pfam" id="PF23598"/>
    </source>
</evidence>
<keyword evidence="3" id="KW-0611">Plant defense</keyword>
<dbReference type="InterPro" id="IPR002182">
    <property type="entry name" value="NB-ARC"/>
</dbReference>
<dbReference type="SUPFAM" id="SSF52058">
    <property type="entry name" value="L domain-like"/>
    <property type="match status" value="1"/>
</dbReference>
<dbReference type="Pfam" id="PF23559">
    <property type="entry name" value="WHD_DRP"/>
    <property type="match status" value="1"/>
</dbReference>
<evidence type="ECO:0000256" key="2">
    <source>
        <dbReference type="ARBA" id="ARBA00022741"/>
    </source>
</evidence>
<protein>
    <submittedName>
        <fullName evidence="8">Putative disease resistance protein</fullName>
    </submittedName>
</protein>
<dbReference type="CDD" id="cd14798">
    <property type="entry name" value="RX-CC_like"/>
    <property type="match status" value="1"/>
</dbReference>
<gene>
    <name evidence="8" type="ORF">MP_TR22295_c1_g1_i1_g.64315</name>
</gene>
<dbReference type="InterPro" id="IPR058922">
    <property type="entry name" value="WHD_DRP"/>
</dbReference>
<dbReference type="PRINTS" id="PR00364">
    <property type="entry name" value="DISEASERSIST"/>
</dbReference>
<dbReference type="InterPro" id="IPR036388">
    <property type="entry name" value="WH-like_DNA-bd_sf"/>
</dbReference>
<name>A0A1J3IUA9_NOCCA</name>
<dbReference type="FunFam" id="3.40.50.300:FF:001091">
    <property type="entry name" value="Probable disease resistance protein At1g61300"/>
    <property type="match status" value="1"/>
</dbReference>
<dbReference type="InterPro" id="IPR044974">
    <property type="entry name" value="Disease_R_plants"/>
</dbReference>
<feature type="domain" description="Disease resistance R13L4/SHOC-2-like LRR" evidence="7">
    <location>
        <begin position="552"/>
        <end position="879"/>
    </location>
</feature>
<evidence type="ECO:0000259" key="6">
    <source>
        <dbReference type="Pfam" id="PF23559"/>
    </source>
</evidence>
<dbReference type="FunFam" id="1.10.10.10:FF:000322">
    <property type="entry name" value="Probable disease resistance protein At1g63360"/>
    <property type="match status" value="1"/>
</dbReference>
<dbReference type="AlphaFoldDB" id="A0A1J3IUA9"/>
<dbReference type="Pfam" id="PF23598">
    <property type="entry name" value="LRR_14"/>
    <property type="match status" value="1"/>
</dbReference>
<dbReference type="InterPro" id="IPR041118">
    <property type="entry name" value="Rx_N"/>
</dbReference>
<feature type="domain" description="Disease resistance protein winged helix" evidence="6">
    <location>
        <begin position="430"/>
        <end position="501"/>
    </location>
</feature>
<dbReference type="SUPFAM" id="SSF52540">
    <property type="entry name" value="P-loop containing nucleoside triphosphate hydrolases"/>
    <property type="match status" value="1"/>
</dbReference>
<evidence type="ECO:0000256" key="3">
    <source>
        <dbReference type="ARBA" id="ARBA00022821"/>
    </source>
</evidence>
<dbReference type="Gene3D" id="1.10.8.430">
    <property type="entry name" value="Helical domain of apoptotic protease-activating factors"/>
    <property type="match status" value="1"/>
</dbReference>
<dbReference type="Gene3D" id="1.10.10.10">
    <property type="entry name" value="Winged helix-like DNA-binding domain superfamily/Winged helix DNA-binding domain"/>
    <property type="match status" value="1"/>
</dbReference>
<dbReference type="PANTHER" id="PTHR23155:SF1185">
    <property type="entry name" value="DISEASE RESISTANCE RPP8-LIKE PROTEIN 3-RELATED"/>
    <property type="match status" value="1"/>
</dbReference>
<dbReference type="GO" id="GO:0098542">
    <property type="term" value="P:defense response to other organism"/>
    <property type="evidence" value="ECO:0007669"/>
    <property type="project" value="TreeGrafter"/>
</dbReference>
<evidence type="ECO:0000256" key="1">
    <source>
        <dbReference type="ARBA" id="ARBA00022737"/>
    </source>
</evidence>
<dbReference type="EMBL" id="GEVM01022084">
    <property type="protein sequence ID" value="JAU83854.1"/>
    <property type="molecule type" value="Transcribed_RNA"/>
</dbReference>
<sequence length="907" mass="105208">MAETLLSFGVQKLWDLLVRESDRFKGVDKQLTELKSDLNLLRSFLKDADAKKHASALVRNCVEEIKEIVFDAEDIIETFLLKEKLRKPSGIKKHMRRLSCIVVDRWEVATEMEDISNRISKVIRDMQSFGVQQLIVDGGGSSNPLQERQMEMRKTFSNDNERDFVGLEQNVNKLVGYLVEEESIQVVSICGMGGIGKTTLARHIFNHEMIKNHFDGVVWVCISQQFTRKFVWETILHRLSSKHDGQRESNMTEDELQEKLFRLLETKKSLIILDDMWKEEDWDRIKLVFPPNKGWKVLLTSRNEGVALHADPTCIIFKPECLTSEESWTLFRRIAFPMKDKTNSDMEEMGKQMIKHCGGLPLAVKVLGGLLAAQYTSREWKRIYENIGSFIIGGTSYNYRNINSIYHILSLSYEELPVYLKHCFIYLAHFPEDYAISVENLSYYWAGEGIPRPRYYDGASVRNIADGNIEELVKRNMVISERDVSTSRFETCQLHDMMREVCLLKAEEENFLQIVHDTSTAKSKAPCKSRRLAVHQCDKTFNVEREMNNPKLRSLLFINEKWREVRMCSGLFFDRLQLMRVLDLSRADFKGGELPSTIGELIHLRYLSLYMAHVTHLPSSMQNLKLLLYLNIDLSVKAGSSIYMPNFLKEMQELTYLYLPRILHDKVKMELGSLVSLEILHNFSTKNGRVSDLQGMTRLRNLSIFLYRHKGCTMETLSSSLSELRDLESLRIHDYSLTNDEEGVVLDCINLKQLDVSVYMPRLPDEQHIPSHLTTINLKNCRLEEDPMPILEKLLHLKEVKLWERSFVGRRMVCLGGGFPQLQKLYLRGLDDWEEWMVEEGSMLLLHTLKIHLCEKLKELPDGLRFITSLKNLSVSLQNYRHFSEGGEDYHKIPHTPSVSFHENANN</sequence>
<feature type="domain" description="Disease resistance N-terminal" evidence="5">
    <location>
        <begin position="6"/>
        <end position="93"/>
    </location>
</feature>
<keyword evidence="1" id="KW-0677">Repeat</keyword>
<proteinExistence type="predicted"/>
<dbReference type="Pfam" id="PF00931">
    <property type="entry name" value="NB-ARC"/>
    <property type="match status" value="1"/>
</dbReference>
<dbReference type="Pfam" id="PF18052">
    <property type="entry name" value="Rx_N"/>
    <property type="match status" value="1"/>
</dbReference>
<dbReference type="InterPro" id="IPR055414">
    <property type="entry name" value="LRR_R13L4/SHOC2-like"/>
</dbReference>
<dbReference type="GO" id="GO:0043531">
    <property type="term" value="F:ADP binding"/>
    <property type="evidence" value="ECO:0007669"/>
    <property type="project" value="InterPro"/>
</dbReference>
<evidence type="ECO:0000313" key="8">
    <source>
        <dbReference type="EMBL" id="JAU83854.1"/>
    </source>
</evidence>
<reference evidence="8" key="1">
    <citation type="submission" date="2016-07" db="EMBL/GenBank/DDBJ databases">
        <title>De novo transcriptome assembly of four accessions of the metal hyperaccumulator plant Noccaea caerulescens.</title>
        <authorList>
            <person name="Blande D."/>
            <person name="Halimaa P."/>
            <person name="Tervahauta A.I."/>
            <person name="Aarts M.G."/>
            <person name="Karenlampi S.O."/>
        </authorList>
    </citation>
    <scope>NUCLEOTIDE SEQUENCE</scope>
</reference>
<dbReference type="InterPro" id="IPR027417">
    <property type="entry name" value="P-loop_NTPase"/>
</dbReference>
<dbReference type="Gene3D" id="1.20.5.4130">
    <property type="match status" value="1"/>
</dbReference>
<organism evidence="8">
    <name type="scientific">Noccaea caerulescens</name>
    <name type="common">Alpine penny-cress</name>
    <name type="synonym">Thlaspi caerulescens</name>
    <dbReference type="NCBI Taxonomy" id="107243"/>
    <lineage>
        <taxon>Eukaryota</taxon>
        <taxon>Viridiplantae</taxon>
        <taxon>Streptophyta</taxon>
        <taxon>Embryophyta</taxon>
        <taxon>Tracheophyta</taxon>
        <taxon>Spermatophyta</taxon>
        <taxon>Magnoliopsida</taxon>
        <taxon>eudicotyledons</taxon>
        <taxon>Gunneridae</taxon>
        <taxon>Pentapetalae</taxon>
        <taxon>rosids</taxon>
        <taxon>malvids</taxon>
        <taxon>Brassicales</taxon>
        <taxon>Brassicaceae</taxon>
        <taxon>Coluteocarpeae</taxon>
        <taxon>Noccaea</taxon>
    </lineage>
</organism>
<evidence type="ECO:0000259" key="4">
    <source>
        <dbReference type="Pfam" id="PF00931"/>
    </source>
</evidence>
<dbReference type="FunFam" id="1.10.8.430:FF:000003">
    <property type="entry name" value="Probable disease resistance protein At5g66910"/>
    <property type="match status" value="1"/>
</dbReference>
<dbReference type="InterPro" id="IPR038005">
    <property type="entry name" value="RX-like_CC"/>
</dbReference>
<dbReference type="InterPro" id="IPR042197">
    <property type="entry name" value="Apaf_helical"/>
</dbReference>
<dbReference type="PANTHER" id="PTHR23155">
    <property type="entry name" value="DISEASE RESISTANCE PROTEIN RP"/>
    <property type="match status" value="1"/>
</dbReference>
<dbReference type="InterPro" id="IPR032675">
    <property type="entry name" value="LRR_dom_sf"/>
</dbReference>
<dbReference type="Gene3D" id="3.80.10.10">
    <property type="entry name" value="Ribonuclease Inhibitor"/>
    <property type="match status" value="1"/>
</dbReference>
<accession>A0A1J3IUA9</accession>
<dbReference type="Gene3D" id="3.40.50.300">
    <property type="entry name" value="P-loop containing nucleotide triphosphate hydrolases"/>
    <property type="match status" value="1"/>
</dbReference>
<feature type="domain" description="NB-ARC" evidence="4">
    <location>
        <begin position="168"/>
        <end position="340"/>
    </location>
</feature>
<keyword evidence="2" id="KW-0547">Nucleotide-binding</keyword>
<evidence type="ECO:0000259" key="5">
    <source>
        <dbReference type="Pfam" id="PF18052"/>
    </source>
</evidence>